<comment type="caution">
    <text evidence="10">The sequence shown here is derived from an EMBL/GenBank/DDBJ whole genome shotgun (WGS) entry which is preliminary data.</text>
</comment>
<evidence type="ECO:0000259" key="9">
    <source>
        <dbReference type="PROSITE" id="PS50011"/>
    </source>
</evidence>
<sequence>MSQLKKLNQQVKQVKCITLSAHQTHHSHQSSVKTLPKPIASRPVTSITKNNNNKVEAVKIDLVKQKKQITNISVTRSTSSARTRSTSNGLKEDKIPRILGDLLGPEIELADCQDFLLQLNEPHFKMDEDLMKERVILANRIANTIKLKKRIPTTTADYYKLCSVIGKGAFAKVCLGIQILTGVKVAMKIIDKSSLKNESAKKRLMQEITLMKLLQPYKCCIRLYEVFETKRQIYLIMEYVEGGDLIKFSKEKPLSEQMAKNIFGQLIQALQILQNHNILHRDIKLDNILLQGEQIKLCDFGVSRQIVKGQKILEQCGTPAYLAPEIMTQKSGYEGFASDIWSSGILLYILLIGKTPFKGNNMNELNQQIQSGLLNFMEIKKANISNEAVDLMKSILNINPKLRSTLPEIMKHIWMKDIDFKQTKQQQNSNLDLRIICQIEQYGYQREVIIKTLQSKTISHISALYWALYQ</sequence>
<feature type="binding site" evidence="7">
    <location>
        <position position="188"/>
    </location>
    <ligand>
        <name>ATP</name>
        <dbReference type="ChEBI" id="CHEBI:30616"/>
    </ligand>
</feature>
<keyword evidence="5" id="KW-0418">Kinase</keyword>
<dbReference type="PANTHER" id="PTHR24346">
    <property type="entry name" value="MAP/MICROTUBULE AFFINITY-REGULATING KINASE"/>
    <property type="match status" value="1"/>
</dbReference>
<comment type="subunit">
    <text evidence="1">Monomer.</text>
</comment>
<keyword evidence="11" id="KW-1185">Reference proteome</keyword>
<dbReference type="Proteomes" id="UP000688137">
    <property type="component" value="Unassembled WGS sequence"/>
</dbReference>
<dbReference type="PANTHER" id="PTHR24346:SF30">
    <property type="entry name" value="MATERNAL EMBRYONIC LEUCINE ZIPPER KINASE"/>
    <property type="match status" value="1"/>
</dbReference>
<evidence type="ECO:0000256" key="4">
    <source>
        <dbReference type="ARBA" id="ARBA00022741"/>
    </source>
</evidence>
<keyword evidence="6 7" id="KW-0067">ATP-binding</keyword>
<evidence type="ECO:0000256" key="8">
    <source>
        <dbReference type="RuleBase" id="RU000304"/>
    </source>
</evidence>
<evidence type="ECO:0000256" key="3">
    <source>
        <dbReference type="ARBA" id="ARBA00022679"/>
    </source>
</evidence>
<accession>A0A8S1NRF6</accession>
<keyword evidence="4 7" id="KW-0547">Nucleotide-binding</keyword>
<dbReference type="SMART" id="SM00220">
    <property type="entry name" value="S_TKc"/>
    <property type="match status" value="1"/>
</dbReference>
<dbReference type="GO" id="GO:0004674">
    <property type="term" value="F:protein serine/threonine kinase activity"/>
    <property type="evidence" value="ECO:0007669"/>
    <property type="project" value="UniProtKB-KW"/>
</dbReference>
<keyword evidence="2 8" id="KW-0723">Serine/threonine-protein kinase</keyword>
<reference evidence="10" key="1">
    <citation type="submission" date="2021-01" db="EMBL/GenBank/DDBJ databases">
        <authorList>
            <consortium name="Genoscope - CEA"/>
            <person name="William W."/>
        </authorList>
    </citation>
    <scope>NUCLEOTIDE SEQUENCE</scope>
</reference>
<dbReference type="PROSITE" id="PS00108">
    <property type="entry name" value="PROTEIN_KINASE_ST"/>
    <property type="match status" value="1"/>
</dbReference>
<dbReference type="GO" id="GO:0005524">
    <property type="term" value="F:ATP binding"/>
    <property type="evidence" value="ECO:0007669"/>
    <property type="project" value="UniProtKB-UniRule"/>
</dbReference>
<evidence type="ECO:0000256" key="6">
    <source>
        <dbReference type="ARBA" id="ARBA00022840"/>
    </source>
</evidence>
<comment type="similarity">
    <text evidence="8">Belongs to the protein kinase superfamily.</text>
</comment>
<dbReference type="FunFam" id="3.30.200.20:FF:000003">
    <property type="entry name" value="Non-specific serine/threonine protein kinase"/>
    <property type="match status" value="1"/>
</dbReference>
<dbReference type="GO" id="GO:0035556">
    <property type="term" value="P:intracellular signal transduction"/>
    <property type="evidence" value="ECO:0007669"/>
    <property type="project" value="TreeGrafter"/>
</dbReference>
<name>A0A8S1NRF6_PARPR</name>
<feature type="domain" description="Protein kinase" evidence="9">
    <location>
        <begin position="159"/>
        <end position="415"/>
    </location>
</feature>
<proteinExistence type="inferred from homology"/>
<keyword evidence="3" id="KW-0808">Transferase</keyword>
<dbReference type="AlphaFoldDB" id="A0A8S1NRF6"/>
<dbReference type="GO" id="GO:0005737">
    <property type="term" value="C:cytoplasm"/>
    <property type="evidence" value="ECO:0007669"/>
    <property type="project" value="TreeGrafter"/>
</dbReference>
<dbReference type="EMBL" id="CAJJDM010000094">
    <property type="protein sequence ID" value="CAD8092766.1"/>
    <property type="molecule type" value="Genomic_DNA"/>
</dbReference>
<evidence type="ECO:0000256" key="1">
    <source>
        <dbReference type="ARBA" id="ARBA00011245"/>
    </source>
</evidence>
<dbReference type="PROSITE" id="PS00107">
    <property type="entry name" value="PROTEIN_KINASE_ATP"/>
    <property type="match status" value="1"/>
</dbReference>
<evidence type="ECO:0000256" key="2">
    <source>
        <dbReference type="ARBA" id="ARBA00022527"/>
    </source>
</evidence>
<evidence type="ECO:0000256" key="5">
    <source>
        <dbReference type="ARBA" id="ARBA00022777"/>
    </source>
</evidence>
<dbReference type="PROSITE" id="PS50011">
    <property type="entry name" value="PROTEIN_KINASE_DOM"/>
    <property type="match status" value="1"/>
</dbReference>
<dbReference type="FunFam" id="1.10.510.10:FF:000571">
    <property type="entry name" value="Maternal embryonic leucine zipper kinase"/>
    <property type="match status" value="1"/>
</dbReference>
<gene>
    <name evidence="10" type="ORF">PPRIM_AZ9-3.1.T0910117</name>
</gene>
<dbReference type="InterPro" id="IPR017441">
    <property type="entry name" value="Protein_kinase_ATP_BS"/>
</dbReference>
<evidence type="ECO:0000313" key="11">
    <source>
        <dbReference type="Proteomes" id="UP000688137"/>
    </source>
</evidence>
<evidence type="ECO:0000256" key="7">
    <source>
        <dbReference type="PROSITE-ProRule" id="PRU10141"/>
    </source>
</evidence>
<dbReference type="Pfam" id="PF00069">
    <property type="entry name" value="Pkinase"/>
    <property type="match status" value="1"/>
</dbReference>
<protein>
    <recommendedName>
        <fullName evidence="9">Protein kinase domain-containing protein</fullName>
    </recommendedName>
</protein>
<dbReference type="InterPro" id="IPR008271">
    <property type="entry name" value="Ser/Thr_kinase_AS"/>
</dbReference>
<dbReference type="InterPro" id="IPR000719">
    <property type="entry name" value="Prot_kinase_dom"/>
</dbReference>
<dbReference type="OMA" id="CTLPEIM"/>
<evidence type="ECO:0000313" key="10">
    <source>
        <dbReference type="EMBL" id="CAD8092766.1"/>
    </source>
</evidence>
<organism evidence="10 11">
    <name type="scientific">Paramecium primaurelia</name>
    <dbReference type="NCBI Taxonomy" id="5886"/>
    <lineage>
        <taxon>Eukaryota</taxon>
        <taxon>Sar</taxon>
        <taxon>Alveolata</taxon>
        <taxon>Ciliophora</taxon>
        <taxon>Intramacronucleata</taxon>
        <taxon>Oligohymenophorea</taxon>
        <taxon>Peniculida</taxon>
        <taxon>Parameciidae</taxon>
        <taxon>Paramecium</taxon>
    </lineage>
</organism>